<keyword evidence="3" id="KW-1185">Reference proteome</keyword>
<proteinExistence type="predicted"/>
<evidence type="ECO:0000313" key="2">
    <source>
        <dbReference type="EMBL" id="OEU05746.1"/>
    </source>
</evidence>
<feature type="compositionally biased region" description="Low complexity" evidence="1">
    <location>
        <begin position="29"/>
        <end position="38"/>
    </location>
</feature>
<dbReference type="EMBL" id="KV784489">
    <property type="protein sequence ID" value="OEU05746.1"/>
    <property type="molecule type" value="Genomic_DNA"/>
</dbReference>
<dbReference type="KEGG" id="fcy:FRACYDRAFT_258438"/>
<feature type="compositionally biased region" description="Polar residues" evidence="1">
    <location>
        <begin position="152"/>
        <end position="162"/>
    </location>
</feature>
<organism evidence="2 3">
    <name type="scientific">Fragilariopsis cylindrus CCMP1102</name>
    <dbReference type="NCBI Taxonomy" id="635003"/>
    <lineage>
        <taxon>Eukaryota</taxon>
        <taxon>Sar</taxon>
        <taxon>Stramenopiles</taxon>
        <taxon>Ochrophyta</taxon>
        <taxon>Bacillariophyta</taxon>
        <taxon>Bacillariophyceae</taxon>
        <taxon>Bacillariophycidae</taxon>
        <taxon>Bacillariales</taxon>
        <taxon>Bacillariaceae</taxon>
        <taxon>Fragilariopsis</taxon>
    </lineage>
</organism>
<feature type="compositionally biased region" description="Basic and acidic residues" evidence="1">
    <location>
        <begin position="86"/>
        <end position="97"/>
    </location>
</feature>
<dbReference type="Proteomes" id="UP000095751">
    <property type="component" value="Unassembled WGS sequence"/>
</dbReference>
<gene>
    <name evidence="2" type="ORF">FRACYDRAFT_258438</name>
</gene>
<dbReference type="InParanoid" id="A0A1E7EIM7"/>
<protein>
    <submittedName>
        <fullName evidence="2">Uncharacterized protein</fullName>
    </submittedName>
</protein>
<feature type="compositionally biased region" description="Polar residues" evidence="1">
    <location>
        <begin position="1"/>
        <end position="10"/>
    </location>
</feature>
<evidence type="ECO:0000256" key="1">
    <source>
        <dbReference type="SAM" id="MobiDB-lite"/>
    </source>
</evidence>
<evidence type="ECO:0000313" key="3">
    <source>
        <dbReference type="Proteomes" id="UP000095751"/>
    </source>
</evidence>
<feature type="region of interest" description="Disordered" evidence="1">
    <location>
        <begin position="1"/>
        <end position="189"/>
    </location>
</feature>
<sequence>MPRFNNNFKNKGSRSAAKHHSKTLPGKNPTRTKTATAKPSRKKPPASPASVESHFARTTPSSLPVKATNMVISGDNGKNPRSPSSTEDKIAPKKTDSRNTPPRDLLQGTTITPDKPDESISPPPKITNKSDGLNTPWEKVTKVVTSRKYKRGTTSTDLTHLQSTDDESDSSSTPSALIHLKNDKKLAMP</sequence>
<name>A0A1E7EIM7_9STRA</name>
<feature type="compositionally biased region" description="Basic and acidic residues" evidence="1">
    <location>
        <begin position="180"/>
        <end position="189"/>
    </location>
</feature>
<dbReference type="AlphaFoldDB" id="A0A1E7EIM7"/>
<reference evidence="2 3" key="1">
    <citation type="submission" date="2016-09" db="EMBL/GenBank/DDBJ databases">
        <title>Extensive genetic diversity and differential bi-allelic expression allows diatom success in the polar Southern Ocean.</title>
        <authorList>
            <consortium name="DOE Joint Genome Institute"/>
            <person name="Mock T."/>
            <person name="Otillar R.P."/>
            <person name="Strauss J."/>
            <person name="Dupont C."/>
            <person name="Frickenhaus S."/>
            <person name="Maumus F."/>
            <person name="Mcmullan M."/>
            <person name="Sanges R."/>
            <person name="Schmutz J."/>
            <person name="Toseland A."/>
            <person name="Valas R."/>
            <person name="Veluchamy A."/>
            <person name="Ward B.J."/>
            <person name="Allen A."/>
            <person name="Barry K."/>
            <person name="Falciatore A."/>
            <person name="Ferrante M."/>
            <person name="Fortunato A.E."/>
            <person name="Gloeckner G."/>
            <person name="Gruber A."/>
            <person name="Hipkin R."/>
            <person name="Janech M."/>
            <person name="Kroth P."/>
            <person name="Leese F."/>
            <person name="Lindquist E."/>
            <person name="Lyon B.R."/>
            <person name="Martin J."/>
            <person name="Mayer C."/>
            <person name="Parker M."/>
            <person name="Quesneville H."/>
            <person name="Raymond J."/>
            <person name="Uhlig C."/>
            <person name="Valentin K.U."/>
            <person name="Worden A.Z."/>
            <person name="Armbrust E.V."/>
            <person name="Bowler C."/>
            <person name="Green B."/>
            <person name="Moulton V."/>
            <person name="Van Oosterhout C."/>
            <person name="Grigoriev I."/>
        </authorList>
    </citation>
    <scope>NUCLEOTIDE SEQUENCE [LARGE SCALE GENOMIC DNA]</scope>
    <source>
        <strain evidence="2 3">CCMP1102</strain>
    </source>
</reference>
<accession>A0A1E7EIM7</accession>